<dbReference type="KEGG" id="vg:16606604"/>
<evidence type="ECO:0000256" key="1">
    <source>
        <dbReference type="SAM" id="MobiDB-lite"/>
    </source>
</evidence>
<protein>
    <recommendedName>
        <fullName evidence="4">F-box incomplete domain containing protein</fullName>
    </recommendedName>
</protein>
<name>S4W2P6_9VIRU</name>
<gene>
    <name evidence="2" type="ORF">psal_cds_796</name>
</gene>
<feature type="compositionally biased region" description="Basic and acidic residues" evidence="1">
    <location>
        <begin position="28"/>
        <end position="39"/>
    </location>
</feature>
<accession>S4W2P6</accession>
<dbReference type="RefSeq" id="YP_008437890.2">
    <property type="nucleotide sequence ID" value="NC_022098.1"/>
</dbReference>
<evidence type="ECO:0008006" key="4">
    <source>
        <dbReference type="Google" id="ProtNLM"/>
    </source>
</evidence>
<dbReference type="Proteomes" id="UP000204584">
    <property type="component" value="Segment"/>
</dbReference>
<evidence type="ECO:0000313" key="2">
    <source>
        <dbReference type="EMBL" id="AGO84817.2"/>
    </source>
</evidence>
<keyword evidence="3" id="KW-1185">Reference proteome</keyword>
<dbReference type="EMBL" id="KC977571">
    <property type="protein sequence ID" value="AGO84817.2"/>
    <property type="molecule type" value="Genomic_DNA"/>
</dbReference>
<dbReference type="GeneID" id="16606604"/>
<sequence>MTVHTSTADRADRVRKKFCGHCDTAKAQKDHAETREQSKNSRMRNKTACQRRQSCARRGRRTMPPVERAVGLSDMPAEIVDAIMHNLVRPIDICVCAQALGMNAARSLARHTALDVVTVLSAGAPLSVVSNLVTARHRDAKRMPFAWLLAAVRGGRPDVVEWMHETNRVSTLAHIDRWAGPYIVKHRLKNACAVKLVLRAAIEPGRGAVLSWLLGRYRPDQHSRSRSALHALVPLVLQKPWDTMRDLLAAVHQVKVRGACICLARLAYAAAESDRTDVLDWMYDHECVAIMGTPKRPGVDALFLWGLTYGRSTIAQWAWARVDDPGRIDPKAVGQAAMSAMAYGRATAVEFVCRLGLWALPPSVNDYARRQGIPVLRENAPARGLQDRRPKRARHQEPPLPCAAFRLDTRES</sequence>
<reference evidence="2 3" key="1">
    <citation type="journal article" date="2013" name="Science">
        <title>Pandoraviruses: amoeba viruses with genomes up to 2.5 Mb reaching that of parasitic eukaryotes.</title>
        <authorList>
            <person name="Philippe N."/>
            <person name="Legendre M."/>
            <person name="Doutre G."/>
            <person name="Coute Y."/>
            <person name="Poirot O."/>
            <person name="Lescot M."/>
            <person name="Arslan D."/>
            <person name="Seltzer V."/>
            <person name="Bertaux L."/>
            <person name="Bruley C."/>
            <person name="Garin J."/>
            <person name="Claverie J.M."/>
            <person name="Abergel C."/>
        </authorList>
    </citation>
    <scope>NUCLEOTIDE SEQUENCE [LARGE SCALE GENOMIC DNA]</scope>
</reference>
<feature type="region of interest" description="Disordered" evidence="1">
    <location>
        <begin position="378"/>
        <end position="400"/>
    </location>
</feature>
<feature type="region of interest" description="Disordered" evidence="1">
    <location>
        <begin position="28"/>
        <end position="62"/>
    </location>
</feature>
<evidence type="ECO:0000313" key="3">
    <source>
        <dbReference type="Proteomes" id="UP000204584"/>
    </source>
</evidence>
<organism evidence="2 3">
    <name type="scientific">Pandoravirus salinus</name>
    <dbReference type="NCBI Taxonomy" id="1349410"/>
    <lineage>
        <taxon>Viruses</taxon>
        <taxon>Pandoravirus</taxon>
    </lineage>
</organism>
<proteinExistence type="predicted"/>